<dbReference type="PROSITE" id="PS00901">
    <property type="entry name" value="CYS_SYNTHASE"/>
    <property type="match status" value="1"/>
</dbReference>
<reference evidence="11" key="1">
    <citation type="submission" date="2023-08" db="EMBL/GenBank/DDBJ databases">
        <authorList>
            <person name="Audoor S."/>
            <person name="Bilcke G."/>
        </authorList>
    </citation>
    <scope>NUCLEOTIDE SEQUENCE</scope>
</reference>
<keyword evidence="6 9" id="KW-0198">Cysteine biosynthesis</keyword>
<evidence type="ECO:0000313" key="12">
    <source>
        <dbReference type="Proteomes" id="UP001295423"/>
    </source>
</evidence>
<sequence>MHLALSSFLNRLVSNSGRQIARRSLNVAARPSDLVGKTPLLDLTPYMKKKGVTNNSKLYGKMESLGPCSSVKDRLGRSMIDDAEEKGLITPGKTTLVEPTSGNTGIALAFIARERGYGCILTMPETMSIERRMMLLSLGCEVVLTPKEKAVSGAIAKAQEIKDQMGDDAIILQQFQNPANPKVHRETTGPEIWNDTDGELDLFFSGVGTGGTVTGVSQYIKGCPEFDLPALKPGLQTIAVEPEEQMLLTEAKGGEKRGEQGPHKIQGMGAGIIPGTIDLDYIDEIVAVHSDAAMETCTELWLEGIPVGISSGAIVNAAVEVCKRPENAGKLGVCIIPSFGERYFTHPMFEPMKAKAEGLQKQPLPEPFDNTEFGFATARG</sequence>
<name>A0AAD2CRA4_9STRA</name>
<dbReference type="Gene3D" id="3.40.50.1100">
    <property type="match status" value="2"/>
</dbReference>
<evidence type="ECO:0000313" key="11">
    <source>
        <dbReference type="EMBL" id="CAJ1934228.1"/>
    </source>
</evidence>
<evidence type="ECO:0000256" key="1">
    <source>
        <dbReference type="ARBA" id="ARBA00001933"/>
    </source>
</evidence>
<dbReference type="CDD" id="cd01561">
    <property type="entry name" value="CBS_like"/>
    <property type="match status" value="1"/>
</dbReference>
<dbReference type="InterPro" id="IPR001216">
    <property type="entry name" value="P-phosphate_BS"/>
</dbReference>
<accession>A0AAD2CRA4</accession>
<comment type="cofactor">
    <cofactor evidence="1 7 9">
        <name>pyridoxal 5'-phosphate</name>
        <dbReference type="ChEBI" id="CHEBI:597326"/>
    </cofactor>
</comment>
<comment type="caution">
    <text evidence="11">The sequence shown here is derived from an EMBL/GenBank/DDBJ whole genome shotgun (WGS) entry which is preliminary data.</text>
</comment>
<keyword evidence="5 7" id="KW-0663">Pyridoxal phosphate</keyword>
<organism evidence="11 12">
    <name type="scientific">Cylindrotheca closterium</name>
    <dbReference type="NCBI Taxonomy" id="2856"/>
    <lineage>
        <taxon>Eukaryota</taxon>
        <taxon>Sar</taxon>
        <taxon>Stramenopiles</taxon>
        <taxon>Ochrophyta</taxon>
        <taxon>Bacillariophyta</taxon>
        <taxon>Bacillariophyceae</taxon>
        <taxon>Bacillariophycidae</taxon>
        <taxon>Bacillariales</taxon>
        <taxon>Bacillariaceae</taxon>
        <taxon>Cylindrotheca</taxon>
    </lineage>
</organism>
<evidence type="ECO:0000256" key="4">
    <source>
        <dbReference type="ARBA" id="ARBA00022679"/>
    </source>
</evidence>
<feature type="binding site" evidence="7">
    <location>
        <position position="103"/>
    </location>
    <ligand>
        <name>pyridoxal 5'-phosphate</name>
        <dbReference type="ChEBI" id="CHEBI:597326"/>
    </ligand>
</feature>
<dbReference type="SUPFAM" id="SSF53686">
    <property type="entry name" value="Tryptophan synthase beta subunit-like PLP-dependent enzymes"/>
    <property type="match status" value="1"/>
</dbReference>
<evidence type="ECO:0000256" key="8">
    <source>
        <dbReference type="PIRSR" id="PIRSR605856-51"/>
    </source>
</evidence>
<evidence type="ECO:0000256" key="5">
    <source>
        <dbReference type="ARBA" id="ARBA00022898"/>
    </source>
</evidence>
<dbReference type="EMBL" id="CAKOGP040000335">
    <property type="protein sequence ID" value="CAJ1934228.1"/>
    <property type="molecule type" value="Genomic_DNA"/>
</dbReference>
<proteinExistence type="inferred from homology"/>
<keyword evidence="12" id="KW-1185">Reference proteome</keyword>
<evidence type="ECO:0000259" key="10">
    <source>
        <dbReference type="Pfam" id="PF00291"/>
    </source>
</evidence>
<feature type="binding site" evidence="7">
    <location>
        <position position="310"/>
    </location>
    <ligand>
        <name>pyridoxal 5'-phosphate</name>
        <dbReference type="ChEBI" id="CHEBI:597326"/>
    </ligand>
</feature>
<gene>
    <name evidence="11" type="ORF">CYCCA115_LOCUS3651</name>
</gene>
<dbReference type="PANTHER" id="PTHR10314">
    <property type="entry name" value="CYSTATHIONINE BETA-SYNTHASE"/>
    <property type="match status" value="1"/>
</dbReference>
<evidence type="ECO:0000256" key="7">
    <source>
        <dbReference type="PIRSR" id="PIRSR605856-50"/>
    </source>
</evidence>
<dbReference type="InterPro" id="IPR001926">
    <property type="entry name" value="TrpB-like_PALP"/>
</dbReference>
<dbReference type="AlphaFoldDB" id="A0AAD2CRA4"/>
<dbReference type="InterPro" id="IPR005856">
    <property type="entry name" value="Cys_synth"/>
</dbReference>
<dbReference type="FunFam" id="3.40.50.1100:FF:000130">
    <property type="entry name" value="Cysteine synthase"/>
    <property type="match status" value="1"/>
</dbReference>
<dbReference type="InterPro" id="IPR036052">
    <property type="entry name" value="TrpB-like_PALP_sf"/>
</dbReference>
<evidence type="ECO:0000256" key="9">
    <source>
        <dbReference type="RuleBase" id="RU003985"/>
    </source>
</evidence>
<evidence type="ECO:0000256" key="2">
    <source>
        <dbReference type="ARBA" id="ARBA00007103"/>
    </source>
</evidence>
<dbReference type="FunFam" id="3.40.50.1100:FF:000006">
    <property type="entry name" value="Cysteine synthase"/>
    <property type="match status" value="1"/>
</dbReference>
<protein>
    <recommendedName>
        <fullName evidence="9">Cysteine synthase</fullName>
        <ecNumber evidence="9">2.5.1.47</ecNumber>
    </recommendedName>
</protein>
<dbReference type="EC" id="2.5.1.47" evidence="9"/>
<comment type="catalytic activity">
    <reaction evidence="9">
        <text>O-acetyl-L-serine + hydrogen sulfide = L-cysteine + acetate</text>
        <dbReference type="Rhea" id="RHEA:14829"/>
        <dbReference type="ChEBI" id="CHEBI:29919"/>
        <dbReference type="ChEBI" id="CHEBI:30089"/>
        <dbReference type="ChEBI" id="CHEBI:35235"/>
        <dbReference type="ChEBI" id="CHEBI:58340"/>
        <dbReference type="EC" id="2.5.1.47"/>
    </reaction>
</comment>
<comment type="similarity">
    <text evidence="2 9">Belongs to the cysteine synthase/cystathionine beta-synthase family.</text>
</comment>
<keyword evidence="3 9" id="KW-0028">Amino-acid biosynthesis</keyword>
<dbReference type="Pfam" id="PF00291">
    <property type="entry name" value="PALP"/>
    <property type="match status" value="1"/>
</dbReference>
<dbReference type="InterPro" id="IPR005859">
    <property type="entry name" value="CysK"/>
</dbReference>
<evidence type="ECO:0000256" key="6">
    <source>
        <dbReference type="ARBA" id="ARBA00023192"/>
    </source>
</evidence>
<dbReference type="NCBIfam" id="TIGR01136">
    <property type="entry name" value="cysKM"/>
    <property type="match status" value="1"/>
</dbReference>
<feature type="domain" description="Tryptophan synthase beta chain-like PALP" evidence="10">
    <location>
        <begin position="32"/>
        <end position="331"/>
    </location>
</feature>
<evidence type="ECO:0000256" key="3">
    <source>
        <dbReference type="ARBA" id="ARBA00022605"/>
    </source>
</evidence>
<dbReference type="GO" id="GO:0006535">
    <property type="term" value="P:cysteine biosynthetic process from serine"/>
    <property type="evidence" value="ECO:0007669"/>
    <property type="project" value="UniProtKB-UniRule"/>
</dbReference>
<feature type="modified residue" description="N6-(pyridoxal phosphate)lysine" evidence="8">
    <location>
        <position position="72"/>
    </location>
</feature>
<dbReference type="NCBIfam" id="TIGR01139">
    <property type="entry name" value="cysK"/>
    <property type="match status" value="1"/>
</dbReference>
<keyword evidence="4 9" id="KW-0808">Transferase</keyword>
<feature type="binding site" evidence="7">
    <location>
        <begin position="208"/>
        <end position="212"/>
    </location>
    <ligand>
        <name>pyridoxal 5'-phosphate</name>
        <dbReference type="ChEBI" id="CHEBI:597326"/>
    </ligand>
</feature>
<dbReference type="InterPro" id="IPR050214">
    <property type="entry name" value="Cys_Synth/Cystath_Beta-Synth"/>
</dbReference>
<dbReference type="Proteomes" id="UP001295423">
    <property type="component" value="Unassembled WGS sequence"/>
</dbReference>
<dbReference type="GO" id="GO:0004124">
    <property type="term" value="F:cysteine synthase activity"/>
    <property type="evidence" value="ECO:0007669"/>
    <property type="project" value="UniProtKB-UniRule"/>
</dbReference>